<dbReference type="GO" id="GO:0016787">
    <property type="term" value="F:hydrolase activity"/>
    <property type="evidence" value="ECO:0007669"/>
    <property type="project" value="UniProtKB-KW"/>
</dbReference>
<proteinExistence type="predicted"/>
<dbReference type="InterPro" id="IPR038735">
    <property type="entry name" value="MSMEG_1276-like_NTP-PPase_dom"/>
</dbReference>
<keyword evidence="1" id="KW-0378">Hydrolase</keyword>
<sequence length="111" mass="13113">MKKYNKLVRDKIPDIMGALGKTFNTRTLGDREYVESLRQKLQEESAEYLKTDNDQDALMELADMLEVIHALAYTHHATFEELEHIRQHKKRERGAFLNRTYLMDVEDEKNA</sequence>
<protein>
    <submittedName>
        <fullName evidence="1">Phosphoribosyl-ATP pyrophosphohydrolase</fullName>
    </submittedName>
</protein>
<evidence type="ECO:0000313" key="1">
    <source>
        <dbReference type="EMBL" id="TGB02897.1"/>
    </source>
</evidence>
<name>A0A4Z0H1G3_9BACI</name>
<dbReference type="CDD" id="cd11532">
    <property type="entry name" value="NTP-PPase_COG4997"/>
    <property type="match status" value="1"/>
</dbReference>
<dbReference type="AlphaFoldDB" id="A0A4Z0H1G3"/>
<accession>A0A4Z0H1G3</accession>
<organism evidence="1 2">
    <name type="scientific">Halobacillus salinus</name>
    <dbReference type="NCBI Taxonomy" id="192814"/>
    <lineage>
        <taxon>Bacteria</taxon>
        <taxon>Bacillati</taxon>
        <taxon>Bacillota</taxon>
        <taxon>Bacilli</taxon>
        <taxon>Bacillales</taxon>
        <taxon>Bacillaceae</taxon>
        <taxon>Halobacillus</taxon>
    </lineage>
</organism>
<comment type="caution">
    <text evidence="1">The sequence shown here is derived from an EMBL/GenBank/DDBJ whole genome shotgun (WGS) entry which is preliminary data.</text>
</comment>
<dbReference type="STRING" id="192814.GCA_900166575_02754"/>
<dbReference type="SUPFAM" id="SSF101386">
    <property type="entry name" value="all-alpha NTP pyrophosphatases"/>
    <property type="match status" value="1"/>
</dbReference>
<reference evidence="1 2" key="1">
    <citation type="journal article" date="2003" name="Int. J. Syst. Evol. Microbiol.">
        <title>Halobacillus salinus sp. nov., isolated from a salt lake on the coast of the East Sea in Korea.</title>
        <authorList>
            <person name="Yoon J.H."/>
            <person name="Kang K.H."/>
            <person name="Park Y.H."/>
        </authorList>
    </citation>
    <scope>NUCLEOTIDE SEQUENCE [LARGE SCALE GENOMIC DNA]</scope>
    <source>
        <strain evidence="1 2">HSL-3</strain>
    </source>
</reference>
<dbReference type="Proteomes" id="UP000297982">
    <property type="component" value="Unassembled WGS sequence"/>
</dbReference>
<dbReference type="EMBL" id="SRJC01000002">
    <property type="protein sequence ID" value="TGB02897.1"/>
    <property type="molecule type" value="Genomic_DNA"/>
</dbReference>
<keyword evidence="2" id="KW-1185">Reference proteome</keyword>
<gene>
    <name evidence="1" type="ORF">E4663_12155</name>
</gene>
<dbReference type="RefSeq" id="WP_135327812.1">
    <property type="nucleotide sequence ID" value="NZ_SRJC01000002.1"/>
</dbReference>
<evidence type="ECO:0000313" key="2">
    <source>
        <dbReference type="Proteomes" id="UP000297982"/>
    </source>
</evidence>